<accession>A0A1R3K265</accession>
<feature type="repeat" description="RCC1" evidence="2">
    <location>
        <begin position="261"/>
        <end position="310"/>
    </location>
</feature>
<reference evidence="5" key="1">
    <citation type="submission" date="2013-09" db="EMBL/GenBank/DDBJ databases">
        <title>Corchorus olitorius genome sequencing.</title>
        <authorList>
            <person name="Alam M."/>
            <person name="Haque M.S."/>
            <person name="Islam M.S."/>
            <person name="Emdad E.M."/>
            <person name="Islam M.M."/>
            <person name="Ahmed B."/>
            <person name="Halim A."/>
            <person name="Hossen Q.M.M."/>
            <person name="Hossain M.Z."/>
            <person name="Ahmed R."/>
            <person name="Khan M.M."/>
            <person name="Islam R."/>
            <person name="Rashid M.M."/>
            <person name="Khan S.A."/>
            <person name="Rahman M.S."/>
            <person name="Alam M."/>
            <person name="Yahiya A.S."/>
            <person name="Khan M.S."/>
            <person name="Azam M.S."/>
            <person name="Haque T."/>
            <person name="Lashkar M.Z.H."/>
            <person name="Akhand A.I."/>
            <person name="Morshed G."/>
            <person name="Roy S."/>
            <person name="Uddin K.S."/>
            <person name="Rabeya T."/>
            <person name="Hossain A.S."/>
            <person name="Chowdhury A."/>
            <person name="Snigdha A.R."/>
            <person name="Mortoza M.S."/>
            <person name="Matin S.A."/>
            <person name="Hoque S.M.E."/>
            <person name="Islam M.K."/>
            <person name="Roy D.K."/>
            <person name="Haider R."/>
            <person name="Moosa M.M."/>
            <person name="Elias S.M."/>
            <person name="Hasan A.M."/>
            <person name="Jahan S."/>
            <person name="Shafiuddin M."/>
            <person name="Mahmood N."/>
            <person name="Shommy N.S."/>
        </authorList>
    </citation>
    <scope>NUCLEOTIDE SEQUENCE [LARGE SCALE GENOMIC DNA]</scope>
    <source>
        <strain evidence="5">cv. O-4</strain>
    </source>
</reference>
<keyword evidence="1" id="KW-0677">Repeat</keyword>
<dbReference type="InterPro" id="IPR051210">
    <property type="entry name" value="Ub_ligase/GEF_domain"/>
</dbReference>
<feature type="repeat" description="RCC1" evidence="2">
    <location>
        <begin position="37"/>
        <end position="90"/>
    </location>
</feature>
<dbReference type="SUPFAM" id="SSF50985">
    <property type="entry name" value="RCC1/BLIP-II"/>
    <property type="match status" value="2"/>
</dbReference>
<evidence type="ECO:0000259" key="3">
    <source>
        <dbReference type="Pfam" id="PF25390"/>
    </source>
</evidence>
<evidence type="ECO:0000256" key="1">
    <source>
        <dbReference type="ARBA" id="ARBA00022737"/>
    </source>
</evidence>
<protein>
    <submittedName>
        <fullName evidence="4">Regulator of chromosome condensation, RCC1</fullName>
    </submittedName>
</protein>
<dbReference type="AlphaFoldDB" id="A0A1R3K265"/>
<evidence type="ECO:0000313" key="4">
    <source>
        <dbReference type="EMBL" id="OMP01161.1"/>
    </source>
</evidence>
<dbReference type="PRINTS" id="PR00633">
    <property type="entry name" value="RCCNDNSATION"/>
</dbReference>
<dbReference type="InterPro" id="IPR000408">
    <property type="entry name" value="Reg_chr_condens"/>
</dbReference>
<evidence type="ECO:0000313" key="5">
    <source>
        <dbReference type="Proteomes" id="UP000187203"/>
    </source>
</evidence>
<feature type="repeat" description="RCC1" evidence="2">
    <location>
        <begin position="143"/>
        <end position="196"/>
    </location>
</feature>
<comment type="caution">
    <text evidence="4">The sequence shown here is derived from an EMBL/GenBank/DDBJ whole genome shotgun (WGS) entry which is preliminary data.</text>
</comment>
<dbReference type="InterPro" id="IPR058923">
    <property type="entry name" value="RCC1-like_dom"/>
</dbReference>
<organism evidence="4 5">
    <name type="scientific">Corchorus olitorius</name>
    <dbReference type="NCBI Taxonomy" id="93759"/>
    <lineage>
        <taxon>Eukaryota</taxon>
        <taxon>Viridiplantae</taxon>
        <taxon>Streptophyta</taxon>
        <taxon>Embryophyta</taxon>
        <taxon>Tracheophyta</taxon>
        <taxon>Spermatophyta</taxon>
        <taxon>Magnoliopsida</taxon>
        <taxon>eudicotyledons</taxon>
        <taxon>Gunneridae</taxon>
        <taxon>Pentapetalae</taxon>
        <taxon>rosids</taxon>
        <taxon>malvids</taxon>
        <taxon>Malvales</taxon>
        <taxon>Malvaceae</taxon>
        <taxon>Grewioideae</taxon>
        <taxon>Apeibeae</taxon>
        <taxon>Corchorus</taxon>
    </lineage>
</organism>
<dbReference type="InterPro" id="IPR009091">
    <property type="entry name" value="RCC1/BLIP-II"/>
</dbReference>
<feature type="repeat" description="RCC1" evidence="2">
    <location>
        <begin position="91"/>
        <end position="142"/>
    </location>
</feature>
<feature type="domain" description="RCC1-like" evidence="3">
    <location>
        <begin position="40"/>
        <end position="420"/>
    </location>
</feature>
<dbReference type="EMBL" id="AWUE01014828">
    <property type="protein sequence ID" value="OMP01161.1"/>
    <property type="molecule type" value="Genomic_DNA"/>
</dbReference>
<sequence length="427" mass="45656">MWRNSLRKAKFISSGELQFLLWRRGLSSSASGEPARRFAAVWGNGDYGRLGIGTLDSQWKPKSLHCSSFNHQSLKAIACGGAHTLFLTETGRVYAAGLNDFGQLGSSDSVNYSMEPVEVSGLTKEIVQISAGYHHSCAITADGELYMWGKNSSGQLGLGKKAEKVVHMPTKVEFLSGLTIKSAALGSEHSIAVTDGGETLSWGGVGYGRLGHGLNSSFFGFLTSNSEYTPRLIKKLEGIKVKNVAAGLLHSACIDGIAETGSLFIFGEKVVTNLVLEEDRIETTPSMISTLPYSEEVACGGYHTCVVTRGGELYTWGSNENGCLGIGSTDVFDVPERVQGPFLKSPVDKVSCGWKHTAAISDGKVFTWGWGGSHGTFSEDGHSSGGQLGHGSDLDYITPTMVQFGENVRALQISCGFNHTGAILEYK</sequence>
<dbReference type="PANTHER" id="PTHR22870:SF395">
    <property type="entry name" value="UVB-RESISTANCE PROTEIN UVR8-RELATED"/>
    <property type="match status" value="1"/>
</dbReference>
<feature type="repeat" description="RCC1" evidence="2">
    <location>
        <begin position="311"/>
        <end position="363"/>
    </location>
</feature>
<feature type="repeat" description="RCC1" evidence="2">
    <location>
        <begin position="197"/>
        <end position="257"/>
    </location>
</feature>
<evidence type="ECO:0000256" key="2">
    <source>
        <dbReference type="PROSITE-ProRule" id="PRU00235"/>
    </source>
</evidence>
<dbReference type="PROSITE" id="PS50012">
    <property type="entry name" value="RCC1_3"/>
    <property type="match status" value="7"/>
</dbReference>
<keyword evidence="5" id="KW-1185">Reference proteome</keyword>
<dbReference type="OrthoDB" id="8068875at2759"/>
<dbReference type="Proteomes" id="UP000187203">
    <property type="component" value="Unassembled WGS sequence"/>
</dbReference>
<proteinExistence type="predicted"/>
<dbReference type="PANTHER" id="PTHR22870">
    <property type="entry name" value="REGULATOR OF CHROMOSOME CONDENSATION"/>
    <property type="match status" value="1"/>
</dbReference>
<gene>
    <name evidence="4" type="ORF">COLO4_12122</name>
</gene>
<name>A0A1R3K265_9ROSI</name>
<dbReference type="Pfam" id="PF25390">
    <property type="entry name" value="WD40_RLD"/>
    <property type="match status" value="1"/>
</dbReference>
<dbReference type="STRING" id="93759.A0A1R3K265"/>
<feature type="repeat" description="RCC1" evidence="2">
    <location>
        <begin position="363"/>
        <end position="426"/>
    </location>
</feature>
<dbReference type="Gene3D" id="2.130.10.30">
    <property type="entry name" value="Regulator of chromosome condensation 1/beta-lactamase-inhibitor protein II"/>
    <property type="match status" value="2"/>
</dbReference>